<dbReference type="EMBL" id="HBGF01030737">
    <property type="protein sequence ID" value="CAD9127238.1"/>
    <property type="molecule type" value="Transcribed_RNA"/>
</dbReference>
<feature type="transmembrane region" description="Helical" evidence="2">
    <location>
        <begin position="108"/>
        <end position="129"/>
    </location>
</feature>
<feature type="transmembrane region" description="Helical" evidence="2">
    <location>
        <begin position="40"/>
        <end position="60"/>
    </location>
</feature>
<protein>
    <submittedName>
        <fullName evidence="3">Uncharacterized protein</fullName>
    </submittedName>
</protein>
<accession>A0A7S1MC08</accession>
<proteinExistence type="predicted"/>
<evidence type="ECO:0000313" key="3">
    <source>
        <dbReference type="EMBL" id="CAD9127238.1"/>
    </source>
</evidence>
<feature type="region of interest" description="Disordered" evidence="1">
    <location>
        <begin position="485"/>
        <end position="534"/>
    </location>
</feature>
<feature type="transmembrane region" description="Helical" evidence="2">
    <location>
        <begin position="167"/>
        <end position="186"/>
    </location>
</feature>
<feature type="transmembrane region" description="Helical" evidence="2">
    <location>
        <begin position="135"/>
        <end position="155"/>
    </location>
</feature>
<sequence length="552" mass="63433">MWIIVRIGWLPYLNTLIRYFILNEDGNLSNRRFEWVTPTSEIGCFLGLVTLCAFVVIAYVRSAKQVLFKSQIRHDAFLRARELEYMLRFSCMYRNERLWMIASYNYEAWMWSIVRALLDFTLLVLMTFVPVEWGIGIGCGLIFLTACYGIFFASIHRCWSSNAFEHIANSTLFIFCIFGILQVNGVRNALLVDTNLDYFLFGLHAFAALLFIVFGLYFFFDGHVLGVLPTAAERRARDKWKRTFVGEDGDIQLADETSLVDPNQDDEDAAAMEAEAFVQEMNKAEAADEKQEEERFYIPRVREFMDIDTASDHVWPVNGVLINELLRRNTNDHLVDVLRAARKMLDRISALHNTPVLIPTDELKTHINRLSNCLAICKRQRITHHANAIHPLQTTFEDLIEQFTYELRVFSGRSVTVGHNARKMIEVSRYLRVRMVQRDRTLALISPMMRRVLMKLFALRIFIELVEERPSYLMPANIDKPFASGEGSLVDSEDSDAPQAFKAGKDVFDEDEDAIGAFERPDDEGLADSDDDDGLEHQANLAEALKAKNEEL</sequence>
<reference evidence="3" key="1">
    <citation type="submission" date="2021-01" db="EMBL/GenBank/DDBJ databases">
        <authorList>
            <person name="Corre E."/>
            <person name="Pelletier E."/>
            <person name="Niang G."/>
            <person name="Scheremetjew M."/>
            <person name="Finn R."/>
            <person name="Kale V."/>
            <person name="Holt S."/>
            <person name="Cochrane G."/>
            <person name="Meng A."/>
            <person name="Brown T."/>
            <person name="Cohen L."/>
        </authorList>
    </citation>
    <scope>NUCLEOTIDE SEQUENCE</scope>
    <source>
        <strain evidence="3">CCAP 1951/1</strain>
    </source>
</reference>
<gene>
    <name evidence="3" type="ORF">NDES1114_LOCUS20511</name>
</gene>
<name>A0A7S1MC08_NEODS</name>
<dbReference type="AlphaFoldDB" id="A0A7S1MC08"/>
<feature type="transmembrane region" description="Helical" evidence="2">
    <location>
        <begin position="198"/>
        <end position="220"/>
    </location>
</feature>
<organism evidence="3">
    <name type="scientific">Neobodo designis</name>
    <name type="common">Flagellated protozoan</name>
    <name type="synonym">Bodo designis</name>
    <dbReference type="NCBI Taxonomy" id="312471"/>
    <lineage>
        <taxon>Eukaryota</taxon>
        <taxon>Discoba</taxon>
        <taxon>Euglenozoa</taxon>
        <taxon>Kinetoplastea</taxon>
        <taxon>Metakinetoplastina</taxon>
        <taxon>Neobodonida</taxon>
        <taxon>Neobodo</taxon>
    </lineage>
</organism>
<evidence type="ECO:0000256" key="2">
    <source>
        <dbReference type="SAM" id="Phobius"/>
    </source>
</evidence>
<keyword evidence="2" id="KW-1133">Transmembrane helix</keyword>
<keyword evidence="2" id="KW-0472">Membrane</keyword>
<evidence type="ECO:0000256" key="1">
    <source>
        <dbReference type="SAM" id="MobiDB-lite"/>
    </source>
</evidence>
<keyword evidence="2" id="KW-0812">Transmembrane</keyword>
<feature type="compositionally biased region" description="Acidic residues" evidence="1">
    <location>
        <begin position="521"/>
        <end position="534"/>
    </location>
</feature>